<dbReference type="Proteomes" id="UP000320653">
    <property type="component" value="Unassembled WGS sequence"/>
</dbReference>
<reference evidence="1 2" key="1">
    <citation type="submission" date="2019-06" db="EMBL/GenBank/DDBJ databases">
        <title>Sorghum-associated microbial communities from plants grown in Nebraska, USA.</title>
        <authorList>
            <person name="Schachtman D."/>
        </authorList>
    </citation>
    <scope>NUCLEOTIDE SEQUENCE [LARGE SCALE GENOMIC DNA]</scope>
    <source>
        <strain evidence="1 2">1225</strain>
    </source>
</reference>
<dbReference type="OrthoDB" id="8393927at2"/>
<accession>A0A561R1E5</accession>
<gene>
    <name evidence="1" type="ORF">FHW37_10269</name>
</gene>
<sequence length="67" mass="7098">MELKTSQGNIVVADSIDCYDAAKVALAAVIKDLVAQGFNRAEIALAIADSAEDYVLDLASHRTSAHH</sequence>
<organism evidence="1 2">
    <name type="scientific">Neorhizobium alkalisoli</name>
    <dbReference type="NCBI Taxonomy" id="528178"/>
    <lineage>
        <taxon>Bacteria</taxon>
        <taxon>Pseudomonadati</taxon>
        <taxon>Pseudomonadota</taxon>
        <taxon>Alphaproteobacteria</taxon>
        <taxon>Hyphomicrobiales</taxon>
        <taxon>Rhizobiaceae</taxon>
        <taxon>Rhizobium/Agrobacterium group</taxon>
        <taxon>Neorhizobium</taxon>
    </lineage>
</organism>
<proteinExistence type="predicted"/>
<dbReference type="EMBL" id="VIWP01000002">
    <property type="protein sequence ID" value="TWF56441.1"/>
    <property type="molecule type" value="Genomic_DNA"/>
</dbReference>
<comment type="caution">
    <text evidence="1">The sequence shown here is derived from an EMBL/GenBank/DDBJ whole genome shotgun (WGS) entry which is preliminary data.</text>
</comment>
<dbReference type="RefSeq" id="WP_145634014.1">
    <property type="nucleotide sequence ID" value="NZ_VIWP01000002.1"/>
</dbReference>
<evidence type="ECO:0000313" key="1">
    <source>
        <dbReference type="EMBL" id="TWF56441.1"/>
    </source>
</evidence>
<name>A0A561R1E5_9HYPH</name>
<keyword evidence="2" id="KW-1185">Reference proteome</keyword>
<evidence type="ECO:0000313" key="2">
    <source>
        <dbReference type="Proteomes" id="UP000320653"/>
    </source>
</evidence>
<dbReference type="AlphaFoldDB" id="A0A561R1E5"/>
<protein>
    <submittedName>
        <fullName evidence="1">Uncharacterized protein</fullName>
    </submittedName>
</protein>